<accession>A0A4R4VAI3</accession>
<evidence type="ECO:0000259" key="4">
    <source>
        <dbReference type="Pfam" id="PF13579"/>
    </source>
</evidence>
<evidence type="ECO:0000256" key="2">
    <source>
        <dbReference type="ARBA" id="ARBA00022679"/>
    </source>
</evidence>
<comment type="caution">
    <text evidence="5">The sequence shown here is derived from an EMBL/GenBank/DDBJ whole genome shotgun (WGS) entry which is preliminary data.</text>
</comment>
<dbReference type="CDD" id="cd03801">
    <property type="entry name" value="GT4_PimA-like"/>
    <property type="match status" value="1"/>
</dbReference>
<keyword evidence="6" id="KW-1185">Reference proteome</keyword>
<dbReference type="EMBL" id="SMKO01000112">
    <property type="protein sequence ID" value="TDC99482.1"/>
    <property type="molecule type" value="Genomic_DNA"/>
</dbReference>
<dbReference type="AlphaFoldDB" id="A0A4R4VAI3"/>
<evidence type="ECO:0000313" key="5">
    <source>
        <dbReference type="EMBL" id="TDC99482.1"/>
    </source>
</evidence>
<dbReference type="Pfam" id="PF13579">
    <property type="entry name" value="Glyco_trans_4_4"/>
    <property type="match status" value="1"/>
</dbReference>
<dbReference type="PANTHER" id="PTHR45947:SF3">
    <property type="entry name" value="SULFOQUINOVOSYL TRANSFERASE SQD2"/>
    <property type="match status" value="1"/>
</dbReference>
<feature type="domain" description="Glycosyltransferase subfamily 4-like N-terminal" evidence="4">
    <location>
        <begin position="21"/>
        <end position="191"/>
    </location>
</feature>
<dbReference type="GO" id="GO:1901137">
    <property type="term" value="P:carbohydrate derivative biosynthetic process"/>
    <property type="evidence" value="ECO:0007669"/>
    <property type="project" value="UniProtKB-ARBA"/>
</dbReference>
<protein>
    <submittedName>
        <fullName evidence="5">Glycosyltransferase family 1 protein</fullName>
    </submittedName>
</protein>
<proteinExistence type="predicted"/>
<keyword evidence="1" id="KW-0328">Glycosyltransferase</keyword>
<dbReference type="GO" id="GO:0016757">
    <property type="term" value="F:glycosyltransferase activity"/>
    <property type="evidence" value="ECO:0007669"/>
    <property type="project" value="UniProtKB-KW"/>
</dbReference>
<sequence length="394" mass="43090">MRWTGFVNVLMVSPLYHPYVGGAETHTRSLAEGLARLGHGVGVITDRGYADQAPFEIHNKVMIARTTAFGLQDPASREVVRWEVGLFELLDDVGRCLERLRAHGHGDADVVHAQGQGAYLIGAVLARELSVPLLVTSHETLPFDDRLGRSRSQVLHTFPEIAKVIVGSEFFLRQALASGVERRRISFVPYGLDVEPQEPAAPRLTDAPLQIVSVGRFKPRKNQLALVDAVRRLREEGLDVRCALVGRYDASSKDYYDTVVNAIAEAELDDHVTVLPDVDDAGRRSIVARSHLVVQPAEYEGFGLAALEAILAGRVTVAAPNEGFREIFGRHSPLLASDATGAGLAAKIRDVLSDQAAYAAESARLREIVRCHNSVDNCARHTAILYEELTARRG</sequence>
<evidence type="ECO:0000313" key="6">
    <source>
        <dbReference type="Proteomes" id="UP000295258"/>
    </source>
</evidence>
<dbReference type="PANTHER" id="PTHR45947">
    <property type="entry name" value="SULFOQUINOVOSYL TRANSFERASE SQD2"/>
    <property type="match status" value="1"/>
</dbReference>
<dbReference type="SUPFAM" id="SSF53756">
    <property type="entry name" value="UDP-Glycosyltransferase/glycogen phosphorylase"/>
    <property type="match status" value="1"/>
</dbReference>
<organism evidence="5 6">
    <name type="scientific">Nonomuraea deserti</name>
    <dbReference type="NCBI Taxonomy" id="1848322"/>
    <lineage>
        <taxon>Bacteria</taxon>
        <taxon>Bacillati</taxon>
        <taxon>Actinomycetota</taxon>
        <taxon>Actinomycetes</taxon>
        <taxon>Streptosporangiales</taxon>
        <taxon>Streptosporangiaceae</taxon>
        <taxon>Nonomuraea</taxon>
    </lineage>
</organism>
<dbReference type="Pfam" id="PF00534">
    <property type="entry name" value="Glycos_transf_1"/>
    <property type="match status" value="1"/>
</dbReference>
<evidence type="ECO:0000256" key="1">
    <source>
        <dbReference type="ARBA" id="ARBA00022676"/>
    </source>
</evidence>
<dbReference type="Gene3D" id="3.40.50.2000">
    <property type="entry name" value="Glycogen Phosphorylase B"/>
    <property type="match status" value="2"/>
</dbReference>
<gene>
    <name evidence="5" type="ORF">E1292_31615</name>
</gene>
<evidence type="ECO:0000259" key="3">
    <source>
        <dbReference type="Pfam" id="PF00534"/>
    </source>
</evidence>
<dbReference type="InterPro" id="IPR001296">
    <property type="entry name" value="Glyco_trans_1"/>
</dbReference>
<keyword evidence="2 5" id="KW-0808">Transferase</keyword>
<dbReference type="InterPro" id="IPR028098">
    <property type="entry name" value="Glyco_trans_4-like_N"/>
</dbReference>
<dbReference type="InterPro" id="IPR050194">
    <property type="entry name" value="Glycosyltransferase_grp1"/>
</dbReference>
<feature type="domain" description="Glycosyl transferase family 1" evidence="3">
    <location>
        <begin position="201"/>
        <end position="360"/>
    </location>
</feature>
<name>A0A4R4VAI3_9ACTN</name>
<dbReference type="Proteomes" id="UP000295258">
    <property type="component" value="Unassembled WGS sequence"/>
</dbReference>
<reference evidence="5 6" key="1">
    <citation type="submission" date="2019-03" db="EMBL/GenBank/DDBJ databases">
        <title>Draft genome sequences of novel Actinobacteria.</title>
        <authorList>
            <person name="Sahin N."/>
            <person name="Ay H."/>
            <person name="Saygin H."/>
        </authorList>
    </citation>
    <scope>NUCLEOTIDE SEQUENCE [LARGE SCALE GENOMIC DNA]</scope>
    <source>
        <strain evidence="5 6">KC310</strain>
    </source>
</reference>